<dbReference type="InterPro" id="IPR002110">
    <property type="entry name" value="Ankyrin_rpt"/>
</dbReference>
<gene>
    <name evidence="4" type="ORF">OB144RH_04370</name>
</gene>
<name>A0ABM9NCG6_RICHE</name>
<accession>A0ABM9NCG6</accession>
<dbReference type="Gene3D" id="1.25.40.20">
    <property type="entry name" value="Ankyrin repeat-containing domain"/>
    <property type="match status" value="1"/>
</dbReference>
<dbReference type="PROSITE" id="PS50297">
    <property type="entry name" value="ANK_REP_REGION"/>
    <property type="match status" value="1"/>
</dbReference>
<organism evidence="4 5">
    <name type="scientific">Rickettsia helvetica</name>
    <dbReference type="NCBI Taxonomy" id="35789"/>
    <lineage>
        <taxon>Bacteria</taxon>
        <taxon>Pseudomonadati</taxon>
        <taxon>Pseudomonadota</taxon>
        <taxon>Alphaproteobacteria</taxon>
        <taxon>Rickettsiales</taxon>
        <taxon>Rickettsiaceae</taxon>
        <taxon>Rickettsieae</taxon>
        <taxon>Rickettsia</taxon>
        <taxon>spotted fever group</taxon>
    </lineage>
</organism>
<sequence>MKKQVEQIEITDDIIRNKFYEILSGKDIEEQQTMGFNNIDEIKRYQFFRESFVKEFTAFIEDPNKDVDSVHYGAYINIAKIARNPRDFTAKAIQQGDYDLVDTLLTALSIDPNKVAYISDAAAGSLLYFACINNQKEIARLLIKKGANIKFADDFGMIPLYNAIEARHLDMVEFLLENGADPNYMGRKIFSCLEIVTFRYKDIAMVTKLLAYGALIWKL</sequence>
<protein>
    <submittedName>
        <fullName evidence="4">Ankyrin repeat domain-containing protein</fullName>
    </submittedName>
</protein>
<proteinExistence type="predicted"/>
<evidence type="ECO:0000256" key="3">
    <source>
        <dbReference type="PROSITE-ProRule" id="PRU00023"/>
    </source>
</evidence>
<dbReference type="PROSITE" id="PS50088">
    <property type="entry name" value="ANK_REPEAT"/>
    <property type="match status" value="2"/>
</dbReference>
<dbReference type="SUPFAM" id="SSF48403">
    <property type="entry name" value="Ankyrin repeat"/>
    <property type="match status" value="1"/>
</dbReference>
<keyword evidence="5" id="KW-1185">Reference proteome</keyword>
<dbReference type="PANTHER" id="PTHR24198:SF169">
    <property type="entry name" value="NON-SPECIFIC SERINE_THREONINE PROTEIN KINASE"/>
    <property type="match status" value="1"/>
</dbReference>
<reference evidence="4 5" key="1">
    <citation type="submission" date="2024-02" db="EMBL/GenBank/DDBJ databases">
        <authorList>
            <person name="Nijsse B."/>
            <person name="Sprong H."/>
        </authorList>
    </citation>
    <scope>NUCLEOTIDE SEQUENCE [LARGE SCALE GENOMIC DNA]</scope>
    <source>
        <strain evidence="4">OB144</strain>
    </source>
</reference>
<keyword evidence="1" id="KW-0677">Repeat</keyword>
<dbReference type="SMART" id="SM00248">
    <property type="entry name" value="ANK"/>
    <property type="match status" value="3"/>
</dbReference>
<dbReference type="InterPro" id="IPR036770">
    <property type="entry name" value="Ankyrin_rpt-contain_sf"/>
</dbReference>
<evidence type="ECO:0000256" key="1">
    <source>
        <dbReference type="ARBA" id="ARBA00022737"/>
    </source>
</evidence>
<keyword evidence="2 3" id="KW-0040">ANK repeat</keyword>
<dbReference type="PANTHER" id="PTHR24198">
    <property type="entry name" value="ANKYRIN REPEAT AND PROTEIN KINASE DOMAIN-CONTAINING PROTEIN"/>
    <property type="match status" value="1"/>
</dbReference>
<dbReference type="Proteomes" id="UP001642485">
    <property type="component" value="Chromosome"/>
</dbReference>
<feature type="repeat" description="ANK" evidence="3">
    <location>
        <begin position="122"/>
        <end position="154"/>
    </location>
</feature>
<evidence type="ECO:0000313" key="4">
    <source>
        <dbReference type="EMBL" id="CAK9121004.1"/>
    </source>
</evidence>
<evidence type="ECO:0000256" key="2">
    <source>
        <dbReference type="ARBA" id="ARBA00023043"/>
    </source>
</evidence>
<feature type="repeat" description="ANK" evidence="3">
    <location>
        <begin position="155"/>
        <end position="187"/>
    </location>
</feature>
<dbReference type="Pfam" id="PF12796">
    <property type="entry name" value="Ank_2"/>
    <property type="match status" value="1"/>
</dbReference>
<dbReference type="EMBL" id="OZ018776">
    <property type="protein sequence ID" value="CAK9121004.1"/>
    <property type="molecule type" value="Genomic_DNA"/>
</dbReference>
<evidence type="ECO:0000313" key="5">
    <source>
        <dbReference type="Proteomes" id="UP001642485"/>
    </source>
</evidence>
<dbReference type="RefSeq" id="WP_010423629.1">
    <property type="nucleotide sequence ID" value="NZ_OY974080.1"/>
</dbReference>